<accession>A0AAX4HPL8</accession>
<dbReference type="AlphaFoldDB" id="A0AAX4HPL8"/>
<name>A0AAX4HPL8_9BACT</name>
<dbReference type="EMBL" id="CP139487">
    <property type="protein sequence ID" value="WPU65186.1"/>
    <property type="molecule type" value="Genomic_DNA"/>
</dbReference>
<evidence type="ECO:0000313" key="1">
    <source>
        <dbReference type="EMBL" id="WPU65186.1"/>
    </source>
</evidence>
<sequence>MWRSLIALLFIAPAYSQVFTEDISKIAHVIAEQEVEAYAKNPTKEGIPVEFLDSLISREYIEPAANCIEDKYKYKPLKLRYEVLAITEDVATAPAVPQLNFIVAKYEFKEEENPIVSKLKGVMNEQASNPGVFQLKQAQGTGKKIVHFASSGTTIDLNSNVNAENAVSMSIDKATARATPGATLQVDLINRLDIKQVVTNDTQIKGAVESIHSTGAANLVNFSGMKMNLSTVKAEARVDTKVDTDTKSYAEVTYSGNDLERNVRINTGFEVKAAGNAEILVFSGVNTKFLGSDTFANKKQELEFGVKYKNKNGIRIFSRIRNGSEKRDTTYETGIEIDLK</sequence>
<evidence type="ECO:0008006" key="3">
    <source>
        <dbReference type="Google" id="ProtNLM"/>
    </source>
</evidence>
<evidence type="ECO:0000313" key="2">
    <source>
        <dbReference type="Proteomes" id="UP001324634"/>
    </source>
</evidence>
<organism evidence="1 2">
    <name type="scientific">Peredibacter starrii</name>
    <dbReference type="NCBI Taxonomy" id="28202"/>
    <lineage>
        <taxon>Bacteria</taxon>
        <taxon>Pseudomonadati</taxon>
        <taxon>Bdellovibrionota</taxon>
        <taxon>Bacteriovoracia</taxon>
        <taxon>Bacteriovoracales</taxon>
        <taxon>Bacteriovoracaceae</taxon>
        <taxon>Peredibacter</taxon>
    </lineage>
</organism>
<reference evidence="1 2" key="1">
    <citation type="submission" date="2023-11" db="EMBL/GenBank/DDBJ databases">
        <title>Peredibacter starrii A3.12.</title>
        <authorList>
            <person name="Mitchell R.J."/>
        </authorList>
    </citation>
    <scope>NUCLEOTIDE SEQUENCE [LARGE SCALE GENOMIC DNA]</scope>
    <source>
        <strain evidence="1 2">A3.12</strain>
    </source>
</reference>
<dbReference type="KEGG" id="psti:SOO65_00290"/>
<keyword evidence="2" id="KW-1185">Reference proteome</keyword>
<dbReference type="RefSeq" id="WP_321395301.1">
    <property type="nucleotide sequence ID" value="NZ_CP139487.1"/>
</dbReference>
<dbReference type="Proteomes" id="UP001324634">
    <property type="component" value="Chromosome"/>
</dbReference>
<gene>
    <name evidence="1" type="ORF">SOO65_00290</name>
</gene>
<protein>
    <recommendedName>
        <fullName evidence="3">Adhesin domain-containing protein</fullName>
    </recommendedName>
</protein>
<proteinExistence type="predicted"/>